<dbReference type="InterPro" id="IPR013324">
    <property type="entry name" value="RNA_pol_sigma_r3/r4-like"/>
</dbReference>
<dbReference type="SUPFAM" id="SSF88946">
    <property type="entry name" value="Sigma2 domain of RNA polymerase sigma factors"/>
    <property type="match status" value="1"/>
</dbReference>
<dbReference type="SUPFAM" id="SSF88659">
    <property type="entry name" value="Sigma3 and sigma4 domains of RNA polymerase sigma factors"/>
    <property type="match status" value="1"/>
</dbReference>
<name>A0ABT5SUD3_9PSEU</name>
<organism evidence="8 9">
    <name type="scientific">Actinomycetospora lemnae</name>
    <dbReference type="NCBI Taxonomy" id="3019891"/>
    <lineage>
        <taxon>Bacteria</taxon>
        <taxon>Bacillati</taxon>
        <taxon>Actinomycetota</taxon>
        <taxon>Actinomycetes</taxon>
        <taxon>Pseudonocardiales</taxon>
        <taxon>Pseudonocardiaceae</taxon>
        <taxon>Actinomycetospora</taxon>
    </lineage>
</organism>
<accession>A0ABT5SUD3</accession>
<evidence type="ECO:0000256" key="4">
    <source>
        <dbReference type="ARBA" id="ARBA00023163"/>
    </source>
</evidence>
<feature type="region of interest" description="Disordered" evidence="5">
    <location>
        <begin position="124"/>
        <end position="147"/>
    </location>
</feature>
<proteinExistence type="inferred from homology"/>
<keyword evidence="9" id="KW-1185">Reference proteome</keyword>
<keyword evidence="2" id="KW-0805">Transcription regulation</keyword>
<dbReference type="CDD" id="cd06171">
    <property type="entry name" value="Sigma70_r4"/>
    <property type="match status" value="1"/>
</dbReference>
<dbReference type="InterPro" id="IPR039425">
    <property type="entry name" value="RNA_pol_sigma-70-like"/>
</dbReference>
<dbReference type="EMBL" id="JAQZAO010000005">
    <property type="protein sequence ID" value="MDD7966472.1"/>
    <property type="molecule type" value="Genomic_DNA"/>
</dbReference>
<dbReference type="InterPro" id="IPR013325">
    <property type="entry name" value="RNA_pol_sigma_r2"/>
</dbReference>
<dbReference type="PANTHER" id="PTHR43133:SF62">
    <property type="entry name" value="RNA POLYMERASE SIGMA FACTOR SIGZ"/>
    <property type="match status" value="1"/>
</dbReference>
<evidence type="ECO:0000259" key="7">
    <source>
        <dbReference type="Pfam" id="PF08281"/>
    </source>
</evidence>
<dbReference type="NCBIfam" id="TIGR02937">
    <property type="entry name" value="sigma70-ECF"/>
    <property type="match status" value="1"/>
</dbReference>
<dbReference type="InterPro" id="IPR013249">
    <property type="entry name" value="RNA_pol_sigma70_r4_t2"/>
</dbReference>
<dbReference type="InterPro" id="IPR007627">
    <property type="entry name" value="RNA_pol_sigma70_r2"/>
</dbReference>
<dbReference type="Proteomes" id="UP001300763">
    <property type="component" value="Unassembled WGS sequence"/>
</dbReference>
<sequence>MALPVMPADTAATPEIHTEVEVEVEVEAEVDVDTDAPASADAAVVARLARREQAALDELYQRYGRPAYSLARRICGDEGLAEDVVQEVFLALWRDPARFDPSRGTVAGWLMTLVHHKAVDAVRREATRRRHHPTTGEPDEGVPAGGPSAARQALGAVIGEQVRAALHRLPTEQRTALGLAYYGGYSQREVAGLTGVPIGTVKSRMFAGVARLRVLLGPVLGASAADALGDLA</sequence>
<evidence type="ECO:0000259" key="6">
    <source>
        <dbReference type="Pfam" id="PF04542"/>
    </source>
</evidence>
<evidence type="ECO:0000256" key="5">
    <source>
        <dbReference type="SAM" id="MobiDB-lite"/>
    </source>
</evidence>
<keyword evidence="4" id="KW-0804">Transcription</keyword>
<evidence type="ECO:0000313" key="8">
    <source>
        <dbReference type="EMBL" id="MDD7966472.1"/>
    </source>
</evidence>
<comment type="similarity">
    <text evidence="1">Belongs to the sigma-70 factor family. ECF subfamily.</text>
</comment>
<dbReference type="PANTHER" id="PTHR43133">
    <property type="entry name" value="RNA POLYMERASE ECF-TYPE SIGMA FACTO"/>
    <property type="match status" value="1"/>
</dbReference>
<evidence type="ECO:0000256" key="1">
    <source>
        <dbReference type="ARBA" id="ARBA00010641"/>
    </source>
</evidence>
<gene>
    <name evidence="8" type="ORF">PGB27_14115</name>
</gene>
<keyword evidence="3" id="KW-0731">Sigma factor</keyword>
<evidence type="ECO:0000313" key="9">
    <source>
        <dbReference type="Proteomes" id="UP001300763"/>
    </source>
</evidence>
<feature type="domain" description="RNA polymerase sigma-70 region 2" evidence="6">
    <location>
        <begin position="59"/>
        <end position="126"/>
    </location>
</feature>
<dbReference type="Gene3D" id="1.10.1740.10">
    <property type="match status" value="1"/>
</dbReference>
<comment type="caution">
    <text evidence="8">The sequence shown here is derived from an EMBL/GenBank/DDBJ whole genome shotgun (WGS) entry which is preliminary data.</text>
</comment>
<dbReference type="RefSeq" id="WP_274200985.1">
    <property type="nucleotide sequence ID" value="NZ_JAQZAO010000005.1"/>
</dbReference>
<dbReference type="InterPro" id="IPR014284">
    <property type="entry name" value="RNA_pol_sigma-70_dom"/>
</dbReference>
<protein>
    <submittedName>
        <fullName evidence="8">Sigma-70 family RNA polymerase sigma factor</fullName>
    </submittedName>
</protein>
<evidence type="ECO:0000256" key="2">
    <source>
        <dbReference type="ARBA" id="ARBA00023015"/>
    </source>
</evidence>
<feature type="domain" description="RNA polymerase sigma factor 70 region 4 type 2" evidence="7">
    <location>
        <begin position="160"/>
        <end position="212"/>
    </location>
</feature>
<reference evidence="8 9" key="1">
    <citation type="submission" date="2023-02" db="EMBL/GenBank/DDBJ databases">
        <title>Genome sequencing required for Actinomycetospora new species description.</title>
        <authorList>
            <person name="Saimee Y."/>
            <person name="Duangmal K."/>
        </authorList>
    </citation>
    <scope>NUCLEOTIDE SEQUENCE [LARGE SCALE GENOMIC DNA]</scope>
    <source>
        <strain evidence="8 9">DW7H6</strain>
    </source>
</reference>
<dbReference type="Pfam" id="PF08281">
    <property type="entry name" value="Sigma70_r4_2"/>
    <property type="match status" value="1"/>
</dbReference>
<dbReference type="InterPro" id="IPR036388">
    <property type="entry name" value="WH-like_DNA-bd_sf"/>
</dbReference>
<dbReference type="Gene3D" id="1.10.10.10">
    <property type="entry name" value="Winged helix-like DNA-binding domain superfamily/Winged helix DNA-binding domain"/>
    <property type="match status" value="1"/>
</dbReference>
<evidence type="ECO:0000256" key="3">
    <source>
        <dbReference type="ARBA" id="ARBA00023082"/>
    </source>
</evidence>
<dbReference type="Pfam" id="PF04542">
    <property type="entry name" value="Sigma70_r2"/>
    <property type="match status" value="1"/>
</dbReference>